<keyword evidence="3" id="KW-1185">Reference proteome</keyword>
<dbReference type="PANTHER" id="PTHR45786">
    <property type="entry name" value="DNA BINDING PROTEIN-LIKE"/>
    <property type="match status" value="1"/>
</dbReference>
<feature type="domain" description="Helitron helicase-like" evidence="2">
    <location>
        <begin position="399"/>
        <end position="580"/>
    </location>
</feature>
<evidence type="ECO:0000256" key="1">
    <source>
        <dbReference type="SAM" id="MobiDB-lite"/>
    </source>
</evidence>
<reference evidence="4" key="2">
    <citation type="submission" date="2025-08" db="UniProtKB">
        <authorList>
            <consortium name="RefSeq"/>
        </authorList>
    </citation>
    <scope>IDENTIFICATION</scope>
    <source>
        <tissue evidence="4">Leaves</tissue>
    </source>
</reference>
<dbReference type="RefSeq" id="XP_027088739.1">
    <property type="nucleotide sequence ID" value="XM_027232938.1"/>
</dbReference>
<organism evidence="3 4">
    <name type="scientific">Coffea arabica</name>
    <name type="common">Arabian coffee</name>
    <dbReference type="NCBI Taxonomy" id="13443"/>
    <lineage>
        <taxon>Eukaryota</taxon>
        <taxon>Viridiplantae</taxon>
        <taxon>Streptophyta</taxon>
        <taxon>Embryophyta</taxon>
        <taxon>Tracheophyta</taxon>
        <taxon>Spermatophyta</taxon>
        <taxon>Magnoliopsida</taxon>
        <taxon>eudicotyledons</taxon>
        <taxon>Gunneridae</taxon>
        <taxon>Pentapetalae</taxon>
        <taxon>asterids</taxon>
        <taxon>lamiids</taxon>
        <taxon>Gentianales</taxon>
        <taxon>Rubiaceae</taxon>
        <taxon>Ixoroideae</taxon>
        <taxon>Gardenieae complex</taxon>
        <taxon>Bertiereae - Coffeeae clade</taxon>
        <taxon>Coffeeae</taxon>
        <taxon>Coffea</taxon>
    </lineage>
</organism>
<dbReference type="Proteomes" id="UP001652660">
    <property type="component" value="Chromosome 9e"/>
</dbReference>
<dbReference type="OrthoDB" id="672214at2759"/>
<dbReference type="GeneID" id="113710091"/>
<dbReference type="AlphaFoldDB" id="A0A6P6UDY1"/>
<protein>
    <recommendedName>
        <fullName evidence="2">Helitron helicase-like domain-containing protein</fullName>
    </recommendedName>
</protein>
<dbReference type="PANTHER" id="PTHR45786:SF78">
    <property type="entry name" value="ATP-DEPENDENT DNA HELICASE"/>
    <property type="match status" value="1"/>
</dbReference>
<evidence type="ECO:0000313" key="4">
    <source>
        <dbReference type="RefSeq" id="XP_027088739.1"/>
    </source>
</evidence>
<accession>A0A6P6UDY1</accession>
<dbReference type="InterPro" id="IPR025476">
    <property type="entry name" value="Helitron_helicase-like"/>
</dbReference>
<sequence length="890" mass="102688">MPPTKKAEFLHFLREARAAKKKHSLFLSRVQKISVESSVCVSYSHDKPSNSHDQARVLSNALENGEYLVPIDSVITDSPQLPCISSAVPNFFDDHASSSSRKKTTSSDALSLNKGRKRRRGQLNLSIVNNIPNGSLVLPDASPCDHCGAKRFHLEPPTFCCSGGEISLVAPPMPYDLKRLFIEHVRCNTFRVQGHVYHFLNGLLQSDNRASRIQLYFFDTNEELAKRIVASDKLRGSTLRLLMRILSDNPYAKFFRNLRHVPNINNLSIVNCYPTLDQRVYNLPSASQVVAIWTENQDESGHTGAHIQVYTHSNSSYKIKHYYGCYDPLQYPILFPRGECGWHPGIKRAQKRKRKDDSCEEDIDIHPSSVNSASTLMEREQRAADHAKNEEDTVSAREYYCYKFQMRDSDDSMLLHSLGLLQQYAVDGYVKIETSRLDFHRNRQNNIRSEVLQGVLESICIGQTGASKVGRRTILPASFIGGPRDMRRRYLDAMSLVQKYGKPDIFLTMTCNPAWKEIQDNLKDHEKPQDRPDLLARVFRAKFELLKSEILNKQIFGEVAAYVYVIEFQKRGFPHAHLLLILKPEYKLLNLESYDRVVCAEIPDRSKHPHLYSLVVKHMIHGPYGDLDRTCPCMKDGYCKYHYPKSFCAQTTHAEDSYPQYRRRDDEICSTVKLVKYMYKNVFKGHDSVSFRIVSYHTPDDTDEIREFQQGRWISPLEAFWCIFEFRLSEISPAVYTLQIHLPEQQTNVVAQNLKCLYREFPQYFVWSPKYKKWTERKRRKVIGRMVTVSPADGERYYLRLLLNHVHGPTSFDDILTVANQKLNSFREAALALGLLQSDTYIEDTLQEAVTFQMPSSLRLLFATLLVHCSPVNPQLLWEKFHHELSADYQ</sequence>
<evidence type="ECO:0000259" key="2">
    <source>
        <dbReference type="Pfam" id="PF14214"/>
    </source>
</evidence>
<proteinExistence type="predicted"/>
<name>A0A6P6UDY1_COFAR</name>
<reference evidence="3" key="1">
    <citation type="journal article" date="2025" name="Foods">
        <title>Unveiling the Microbial Signatures of Arabica Coffee Cherries: Insights into Ripeness Specific Diversity, Functional Traits, and Implications for Quality and Safety.</title>
        <authorList>
            <consortium name="RefSeq"/>
            <person name="Tenea G.N."/>
            <person name="Cifuentes V."/>
            <person name="Reyes P."/>
            <person name="Cevallos-Vallejos M."/>
        </authorList>
    </citation>
    <scope>NUCLEOTIDE SEQUENCE [LARGE SCALE GENOMIC DNA]</scope>
</reference>
<gene>
    <name evidence="4" type="primary">LOC113710091</name>
</gene>
<dbReference type="Pfam" id="PF14214">
    <property type="entry name" value="Helitron_like_N"/>
    <property type="match status" value="1"/>
</dbReference>
<feature type="region of interest" description="Disordered" evidence="1">
    <location>
        <begin position="370"/>
        <end position="390"/>
    </location>
</feature>
<evidence type="ECO:0000313" key="3">
    <source>
        <dbReference type="Proteomes" id="UP001652660"/>
    </source>
</evidence>
<feature type="region of interest" description="Disordered" evidence="1">
    <location>
        <begin position="95"/>
        <end position="116"/>
    </location>
</feature>
<feature type="compositionally biased region" description="Basic and acidic residues" evidence="1">
    <location>
        <begin position="377"/>
        <end position="390"/>
    </location>
</feature>